<dbReference type="InterPro" id="IPR007110">
    <property type="entry name" value="Ig-like_dom"/>
</dbReference>
<evidence type="ECO:0000259" key="2">
    <source>
        <dbReference type="PROSITE" id="PS50835"/>
    </source>
</evidence>
<keyword evidence="4" id="KW-1185">Reference proteome</keyword>
<keyword evidence="1" id="KW-0732">Signal</keyword>
<dbReference type="Gene3D" id="2.60.40.10">
    <property type="entry name" value="Immunoglobulins"/>
    <property type="match status" value="1"/>
</dbReference>
<evidence type="ECO:0000313" key="3">
    <source>
        <dbReference type="EMBL" id="DBA29456.1"/>
    </source>
</evidence>
<dbReference type="SUPFAM" id="SSF48726">
    <property type="entry name" value="Immunoglobulin"/>
    <property type="match status" value="1"/>
</dbReference>
<dbReference type="FunFam" id="2.60.40.10:FF:001230">
    <property type="entry name" value="Immunoglobulin kappa variable 8-16"/>
    <property type="match status" value="1"/>
</dbReference>
<proteinExistence type="predicted"/>
<dbReference type="Pfam" id="PF07686">
    <property type="entry name" value="V-set"/>
    <property type="match status" value="1"/>
</dbReference>
<organism evidence="3 4">
    <name type="scientific">Pyxicephalus adspersus</name>
    <name type="common">African bullfrog</name>
    <dbReference type="NCBI Taxonomy" id="30357"/>
    <lineage>
        <taxon>Eukaryota</taxon>
        <taxon>Metazoa</taxon>
        <taxon>Chordata</taxon>
        <taxon>Craniata</taxon>
        <taxon>Vertebrata</taxon>
        <taxon>Euteleostomi</taxon>
        <taxon>Amphibia</taxon>
        <taxon>Batrachia</taxon>
        <taxon>Anura</taxon>
        <taxon>Neobatrachia</taxon>
        <taxon>Ranoidea</taxon>
        <taxon>Pyxicephalidae</taxon>
        <taxon>Pyxicephalinae</taxon>
        <taxon>Pyxicephalus</taxon>
    </lineage>
</organism>
<dbReference type="PROSITE" id="PS50835">
    <property type="entry name" value="IG_LIKE"/>
    <property type="match status" value="1"/>
</dbReference>
<dbReference type="SMART" id="SM00406">
    <property type="entry name" value="IGv"/>
    <property type="match status" value="1"/>
</dbReference>
<comment type="caution">
    <text evidence="3">The sequence shown here is derived from an EMBL/GenBank/DDBJ whole genome shotgun (WGS) entry which is preliminary data.</text>
</comment>
<dbReference type="InterPro" id="IPR003599">
    <property type="entry name" value="Ig_sub"/>
</dbReference>
<name>A0AAV3AJR5_PYXAD</name>
<feature type="signal peptide" evidence="1">
    <location>
        <begin position="1"/>
        <end position="20"/>
    </location>
</feature>
<dbReference type="InterPro" id="IPR036179">
    <property type="entry name" value="Ig-like_dom_sf"/>
</dbReference>
<reference evidence="3" key="1">
    <citation type="thesis" date="2020" institute="ProQuest LLC" country="789 East Eisenhower Parkway, Ann Arbor, MI, USA">
        <title>Comparative Genomics and Chromosome Evolution.</title>
        <authorList>
            <person name="Mudd A.B."/>
        </authorList>
    </citation>
    <scope>NUCLEOTIDE SEQUENCE</scope>
    <source>
        <strain evidence="3">1538</strain>
        <tissue evidence="3">Blood</tissue>
    </source>
</reference>
<dbReference type="InterPro" id="IPR050150">
    <property type="entry name" value="IgV_Light_Chain"/>
</dbReference>
<dbReference type="InterPro" id="IPR013106">
    <property type="entry name" value="Ig_V-set"/>
</dbReference>
<protein>
    <recommendedName>
        <fullName evidence="2">Ig-like domain-containing protein</fullName>
    </recommendedName>
</protein>
<dbReference type="SMART" id="SM00408">
    <property type="entry name" value="IGc2"/>
    <property type="match status" value="1"/>
</dbReference>
<dbReference type="AlphaFoldDB" id="A0AAV3AJR5"/>
<feature type="chain" id="PRO_5043730040" description="Ig-like domain-containing protein" evidence="1">
    <location>
        <begin position="21"/>
        <end position="118"/>
    </location>
</feature>
<gene>
    <name evidence="3" type="ORF">GDO54_009680</name>
</gene>
<accession>A0AAV3AJR5</accession>
<dbReference type="InterPro" id="IPR013783">
    <property type="entry name" value="Ig-like_fold"/>
</dbReference>
<evidence type="ECO:0000313" key="4">
    <source>
        <dbReference type="Proteomes" id="UP001181693"/>
    </source>
</evidence>
<feature type="domain" description="Ig-like" evidence="2">
    <location>
        <begin position="20"/>
        <end position="118"/>
    </location>
</feature>
<dbReference type="PANTHER" id="PTHR23267">
    <property type="entry name" value="IMMUNOGLOBULIN LIGHT CHAIN"/>
    <property type="match status" value="1"/>
</dbReference>
<sequence length="118" mass="12827">MISHSYLLAVIIISIQGSCGQIVMTQTPEYISVSPGQAVTMTCTASSGINSNLAWYQQKDQQPPKLLIYDASTRASGIPDRFSGSGSGTNYKLTINGATVEDEGKYYCQQYQSYPLTQ</sequence>
<dbReference type="InterPro" id="IPR003598">
    <property type="entry name" value="Ig_sub2"/>
</dbReference>
<evidence type="ECO:0000256" key="1">
    <source>
        <dbReference type="SAM" id="SignalP"/>
    </source>
</evidence>
<dbReference type="EMBL" id="DYDO01000003">
    <property type="protein sequence ID" value="DBA29456.1"/>
    <property type="molecule type" value="Genomic_DNA"/>
</dbReference>
<dbReference type="Proteomes" id="UP001181693">
    <property type="component" value="Unassembled WGS sequence"/>
</dbReference>
<dbReference type="SMART" id="SM00409">
    <property type="entry name" value="IG"/>
    <property type="match status" value="1"/>
</dbReference>